<feature type="compositionally biased region" description="Basic and acidic residues" evidence="1">
    <location>
        <begin position="385"/>
        <end position="397"/>
    </location>
</feature>
<feature type="compositionally biased region" description="Polar residues" evidence="1">
    <location>
        <begin position="352"/>
        <end position="382"/>
    </location>
</feature>
<feature type="region of interest" description="Disordered" evidence="1">
    <location>
        <begin position="522"/>
        <end position="590"/>
    </location>
</feature>
<name>A0A0L0HH78_SPIPD</name>
<dbReference type="GeneID" id="27688214"/>
<feature type="region of interest" description="Disordered" evidence="1">
    <location>
        <begin position="352"/>
        <end position="431"/>
    </location>
</feature>
<dbReference type="InParanoid" id="A0A0L0HH78"/>
<feature type="compositionally biased region" description="Basic and acidic residues" evidence="1">
    <location>
        <begin position="715"/>
        <end position="734"/>
    </location>
</feature>
<proteinExistence type="predicted"/>
<dbReference type="OrthoDB" id="10316417at2759"/>
<dbReference type="Proteomes" id="UP000053201">
    <property type="component" value="Unassembled WGS sequence"/>
</dbReference>
<dbReference type="VEuPathDB" id="FungiDB:SPPG_04784"/>
<organism evidence="2 3">
    <name type="scientific">Spizellomyces punctatus (strain DAOM BR117)</name>
    <dbReference type="NCBI Taxonomy" id="645134"/>
    <lineage>
        <taxon>Eukaryota</taxon>
        <taxon>Fungi</taxon>
        <taxon>Fungi incertae sedis</taxon>
        <taxon>Chytridiomycota</taxon>
        <taxon>Chytridiomycota incertae sedis</taxon>
        <taxon>Chytridiomycetes</taxon>
        <taxon>Spizellomycetales</taxon>
        <taxon>Spizellomycetaceae</taxon>
        <taxon>Spizellomyces</taxon>
    </lineage>
</organism>
<evidence type="ECO:0000256" key="1">
    <source>
        <dbReference type="SAM" id="MobiDB-lite"/>
    </source>
</evidence>
<dbReference type="EMBL" id="KQ257456">
    <property type="protein sequence ID" value="KND00468.1"/>
    <property type="molecule type" value="Genomic_DNA"/>
</dbReference>
<accession>A0A0L0HH78</accession>
<keyword evidence="3" id="KW-1185">Reference proteome</keyword>
<dbReference type="RefSeq" id="XP_016608507.1">
    <property type="nucleotide sequence ID" value="XM_016753018.1"/>
</dbReference>
<protein>
    <submittedName>
        <fullName evidence="2">Uncharacterized protein</fullName>
    </submittedName>
</protein>
<dbReference type="AlphaFoldDB" id="A0A0L0HH78"/>
<feature type="region of interest" description="Disordered" evidence="1">
    <location>
        <begin position="691"/>
        <end position="747"/>
    </location>
</feature>
<reference evidence="2 3" key="1">
    <citation type="submission" date="2009-08" db="EMBL/GenBank/DDBJ databases">
        <title>The Genome Sequence of Spizellomyces punctatus strain DAOM BR117.</title>
        <authorList>
            <consortium name="The Broad Institute Genome Sequencing Platform"/>
            <person name="Russ C."/>
            <person name="Cuomo C."/>
            <person name="Shea T."/>
            <person name="Young S.K."/>
            <person name="Zeng Q."/>
            <person name="Koehrsen M."/>
            <person name="Haas B."/>
            <person name="Borodovsky M."/>
            <person name="Guigo R."/>
            <person name="Alvarado L."/>
            <person name="Berlin A."/>
            <person name="Bochicchio J."/>
            <person name="Borenstein D."/>
            <person name="Chapman S."/>
            <person name="Chen Z."/>
            <person name="Engels R."/>
            <person name="Freedman E."/>
            <person name="Gellesch M."/>
            <person name="Goldberg J."/>
            <person name="Griggs A."/>
            <person name="Gujja S."/>
            <person name="Heiman D."/>
            <person name="Hepburn T."/>
            <person name="Howarth C."/>
            <person name="Jen D."/>
            <person name="Larson L."/>
            <person name="Lewis B."/>
            <person name="Mehta T."/>
            <person name="Park D."/>
            <person name="Pearson M."/>
            <person name="Roberts A."/>
            <person name="Saif S."/>
            <person name="Shenoy N."/>
            <person name="Sisk P."/>
            <person name="Stolte C."/>
            <person name="Sykes S."/>
            <person name="Thomson T."/>
            <person name="Walk T."/>
            <person name="White J."/>
            <person name="Yandava C."/>
            <person name="Burger G."/>
            <person name="Gray M.W."/>
            <person name="Holland P.W.H."/>
            <person name="King N."/>
            <person name="Lang F.B.F."/>
            <person name="Roger A.J."/>
            <person name="Ruiz-Trillo I."/>
            <person name="Lander E."/>
            <person name="Nusbaum C."/>
        </authorList>
    </citation>
    <scope>NUCLEOTIDE SEQUENCE [LARGE SCALE GENOMIC DNA]</scope>
    <source>
        <strain evidence="2 3">DAOM BR117</strain>
    </source>
</reference>
<gene>
    <name evidence="2" type="ORF">SPPG_04784</name>
</gene>
<feature type="compositionally biased region" description="Polar residues" evidence="1">
    <location>
        <begin position="405"/>
        <end position="414"/>
    </location>
</feature>
<feature type="compositionally biased region" description="Basic and acidic residues" evidence="1">
    <location>
        <begin position="522"/>
        <end position="543"/>
    </location>
</feature>
<evidence type="ECO:0000313" key="2">
    <source>
        <dbReference type="EMBL" id="KND00468.1"/>
    </source>
</evidence>
<evidence type="ECO:0000313" key="3">
    <source>
        <dbReference type="Proteomes" id="UP000053201"/>
    </source>
</evidence>
<sequence>MGALLPSLETFVLLPKTWDSVGNYPKVREIAVETHTAVGENKKSGTFQILGSDEKSLHQARLRLCALIGEQMRRIRLNPDVAAHLFDTVAGKERIQKKLEYLADMHGISIVPEYDNRCVLMKGKGTSQKDQMISEATKQLNSFQCAVLRELQPGLEESAARLLIEQTSSDSGRIAIVTKEIKSGSSSSPASNSDEFTKTIHFDDEIMEVAQKFSAHGESSNGPTLAEVFKEKINEIAKASNVDAKFDTLLTTLIFRGLNEEDVVKAEQDTIRTYKGFKPYIMKNMRTWKFEPDTILMANEQTVDLLREIRQFCKEHKVDVCYQNGDQVVYLKGAQANIDSVVLALDNLQKTTSGKSRSHDQQVQQSATPAAHQSSGRDQTPTAKEPARCQADEREPIVEVVQPQMRVNEQSPTGNIKKDGSGSSGNLDNPKEEILPEIRPLEPVVVHLFDSDVTKGLRSNQTAESELIDQLNTIAKAYDISILYSLKHGGVQFKGRMSTEMERALLELRAYLDAELREHLNLPTKETESSHQDSDSKDQELGRPRVLSSAAEPIGGKKENDDELDKESHPSPFVEEQASPKGPPVDDVIVDKHPQQPALQSPPLTSGPAGWSPYPFNWAAGYRNQTATNPQPIPPFQPMSPMGAYPWGGPPQMGYPFWPPFGSPFAPQSGESAASFYPGMAMTHYASGGPPHKPIHVPAGGTFPPAVEDSTNMKPLKEQVTPRKALTSEDKVEEWLSSEMKSLGIGQ</sequence>